<dbReference type="Proteomes" id="UP000515135">
    <property type="component" value="Unplaced"/>
</dbReference>
<dbReference type="PANTHER" id="PTHR24171:SF9">
    <property type="entry name" value="ANKYRIN REPEAT DOMAIN-CONTAINING PROTEIN 39"/>
    <property type="match status" value="1"/>
</dbReference>
<evidence type="ECO:0000256" key="4">
    <source>
        <dbReference type="SAM" id="MobiDB-lite"/>
    </source>
</evidence>
<dbReference type="OrthoDB" id="19174at2759"/>
<dbReference type="PANTHER" id="PTHR24171">
    <property type="entry name" value="ANKYRIN REPEAT DOMAIN-CONTAINING PROTEIN 39-RELATED"/>
    <property type="match status" value="1"/>
</dbReference>
<protein>
    <submittedName>
        <fullName evidence="6">Protein phosphatase 1 regulatory subunit 12A-like isoform X2</fullName>
    </submittedName>
</protein>
<feature type="compositionally biased region" description="Acidic residues" evidence="4">
    <location>
        <begin position="254"/>
        <end position="264"/>
    </location>
</feature>
<dbReference type="InterPro" id="IPR036770">
    <property type="entry name" value="Ankyrin_rpt-contain_sf"/>
</dbReference>
<dbReference type="AlphaFoldDB" id="A0A6P5AQM7"/>
<feature type="region of interest" description="Disordered" evidence="4">
    <location>
        <begin position="1"/>
        <end position="29"/>
    </location>
</feature>
<reference evidence="6" key="1">
    <citation type="submission" date="2025-08" db="UniProtKB">
        <authorList>
            <consortium name="RefSeq"/>
        </authorList>
    </citation>
    <scope>IDENTIFICATION</scope>
    <source>
        <tissue evidence="6">Gonad</tissue>
    </source>
</reference>
<dbReference type="Gene3D" id="1.25.40.20">
    <property type="entry name" value="Ankyrin repeat-containing domain"/>
    <property type="match status" value="1"/>
</dbReference>
<feature type="compositionally biased region" description="Basic and acidic residues" evidence="4">
    <location>
        <begin position="272"/>
        <end position="293"/>
    </location>
</feature>
<dbReference type="GeneID" id="109485271"/>
<name>A0A6P5AQM7_BRABE</name>
<keyword evidence="5" id="KW-1185">Reference proteome</keyword>
<dbReference type="InterPro" id="IPR002110">
    <property type="entry name" value="Ankyrin_rpt"/>
</dbReference>
<dbReference type="PROSITE" id="PS50088">
    <property type="entry name" value="ANK_REPEAT"/>
    <property type="match status" value="2"/>
</dbReference>
<evidence type="ECO:0000313" key="6">
    <source>
        <dbReference type="RefSeq" id="XP_019644336.1"/>
    </source>
</evidence>
<feature type="region of interest" description="Disordered" evidence="4">
    <location>
        <begin position="43"/>
        <end position="71"/>
    </location>
</feature>
<feature type="compositionally biased region" description="Basic and acidic residues" evidence="4">
    <location>
        <begin position="225"/>
        <end position="253"/>
    </location>
</feature>
<gene>
    <name evidence="6" type="primary">LOC109485271</name>
</gene>
<evidence type="ECO:0000256" key="1">
    <source>
        <dbReference type="ARBA" id="ARBA00022737"/>
    </source>
</evidence>
<dbReference type="PROSITE" id="PS50297">
    <property type="entry name" value="ANK_REP_REGION"/>
    <property type="match status" value="2"/>
</dbReference>
<accession>A0A6P5AQM7</accession>
<feature type="repeat" description="ANK" evidence="3">
    <location>
        <begin position="133"/>
        <end position="165"/>
    </location>
</feature>
<evidence type="ECO:0000256" key="2">
    <source>
        <dbReference type="ARBA" id="ARBA00023043"/>
    </source>
</evidence>
<feature type="region of interest" description="Disordered" evidence="4">
    <location>
        <begin position="200"/>
        <end position="311"/>
    </location>
</feature>
<dbReference type="Pfam" id="PF13637">
    <property type="entry name" value="Ank_4"/>
    <property type="match status" value="1"/>
</dbReference>
<feature type="compositionally biased region" description="Low complexity" evidence="4">
    <location>
        <begin position="200"/>
        <end position="209"/>
    </location>
</feature>
<feature type="compositionally biased region" description="Low complexity" evidence="4">
    <location>
        <begin position="44"/>
        <end position="57"/>
    </location>
</feature>
<evidence type="ECO:0000313" key="5">
    <source>
        <dbReference type="Proteomes" id="UP000515135"/>
    </source>
</evidence>
<keyword evidence="2 3" id="KW-0040">ANK repeat</keyword>
<dbReference type="RefSeq" id="XP_019644336.1">
    <property type="nucleotide sequence ID" value="XM_019788777.1"/>
</dbReference>
<proteinExistence type="predicted"/>
<feature type="compositionally biased region" description="Basic and acidic residues" evidence="4">
    <location>
        <begin position="1"/>
        <end position="21"/>
    </location>
</feature>
<evidence type="ECO:0000256" key="3">
    <source>
        <dbReference type="PROSITE-ProRule" id="PRU00023"/>
    </source>
</evidence>
<keyword evidence="1" id="KW-0677">Repeat</keyword>
<feature type="repeat" description="ANK" evidence="3">
    <location>
        <begin position="100"/>
        <end position="132"/>
    </location>
</feature>
<dbReference type="SUPFAM" id="SSF48403">
    <property type="entry name" value="Ankyrin repeat"/>
    <property type="match status" value="1"/>
</dbReference>
<organism evidence="5 6">
    <name type="scientific">Branchiostoma belcheri</name>
    <name type="common">Amphioxus</name>
    <dbReference type="NCBI Taxonomy" id="7741"/>
    <lineage>
        <taxon>Eukaryota</taxon>
        <taxon>Metazoa</taxon>
        <taxon>Chordata</taxon>
        <taxon>Cephalochordata</taxon>
        <taxon>Leptocardii</taxon>
        <taxon>Amphioxiformes</taxon>
        <taxon>Branchiostomatidae</taxon>
        <taxon>Branchiostoma</taxon>
    </lineage>
</organism>
<sequence length="311" mass="34565">MEDSGKGDEIEKRGENENKEETPEEAGSVFMEGFKAGLEAVRKSSMSTASPSASLASLHTEETHPKKGPTIHQAAKIGDLDRLKELATYSEELVSQMDERGWTPLHVACANGRLEVVKVLHAMGCPINSRSADSQTPLHLAAMNGHPECCKWLLANRASLDAKDAMERSALELAEEYKHDTVAQLLQTCRKELERKDSSLTLLRTSGTSKDADVGQPVEESEETETWHDDKEEPPKKTEEKGKEEDSSAKDSEEGSDEDEESDKLDDALPEAVKKKEKEALLDRKRSYQEQQEKMATTNTSFLDAIRSEFE</sequence>
<dbReference type="SMART" id="SM00248">
    <property type="entry name" value="ANK"/>
    <property type="match status" value="3"/>
</dbReference>